<organism evidence="5 6">
    <name type="scientific">Lupinus angustifolius</name>
    <name type="common">Narrow-leaved blue lupine</name>
    <dbReference type="NCBI Taxonomy" id="3871"/>
    <lineage>
        <taxon>Eukaryota</taxon>
        <taxon>Viridiplantae</taxon>
        <taxon>Streptophyta</taxon>
        <taxon>Embryophyta</taxon>
        <taxon>Tracheophyta</taxon>
        <taxon>Spermatophyta</taxon>
        <taxon>Magnoliopsida</taxon>
        <taxon>eudicotyledons</taxon>
        <taxon>Gunneridae</taxon>
        <taxon>Pentapetalae</taxon>
        <taxon>rosids</taxon>
        <taxon>fabids</taxon>
        <taxon>Fabales</taxon>
        <taxon>Fabaceae</taxon>
        <taxon>Papilionoideae</taxon>
        <taxon>50 kb inversion clade</taxon>
        <taxon>genistoids sensu lato</taxon>
        <taxon>core genistoids</taxon>
        <taxon>Genisteae</taxon>
        <taxon>Lupinus</taxon>
    </lineage>
</organism>
<dbReference type="InterPro" id="IPR050306">
    <property type="entry name" value="PfkB_Carbo_kinase"/>
</dbReference>
<dbReference type="EMBL" id="CM007367">
    <property type="protein sequence ID" value="OIW07991.1"/>
    <property type="molecule type" value="Genomic_DNA"/>
</dbReference>
<evidence type="ECO:0000259" key="4">
    <source>
        <dbReference type="Pfam" id="PF00294"/>
    </source>
</evidence>
<dbReference type="GO" id="GO:0006000">
    <property type="term" value="P:fructose metabolic process"/>
    <property type="evidence" value="ECO:0007669"/>
    <property type="project" value="TreeGrafter"/>
</dbReference>
<comment type="similarity">
    <text evidence="1">Belongs to the carbohydrate kinase PfkB family.</text>
</comment>
<evidence type="ECO:0000313" key="5">
    <source>
        <dbReference type="EMBL" id="OIW07991.1"/>
    </source>
</evidence>
<dbReference type="InterPro" id="IPR011611">
    <property type="entry name" value="PfkB_dom"/>
</dbReference>
<dbReference type="Gene3D" id="3.40.1190.20">
    <property type="match status" value="1"/>
</dbReference>
<dbReference type="AlphaFoldDB" id="A0A4P1RC37"/>
<keyword evidence="2" id="KW-0808">Transferase</keyword>
<keyword evidence="6" id="KW-1185">Reference proteome</keyword>
<dbReference type="InterPro" id="IPR029056">
    <property type="entry name" value="Ribokinase-like"/>
</dbReference>
<dbReference type="GO" id="GO:0005829">
    <property type="term" value="C:cytosol"/>
    <property type="evidence" value="ECO:0007669"/>
    <property type="project" value="TreeGrafter"/>
</dbReference>
<feature type="domain" description="Carbohydrate kinase PfkB" evidence="4">
    <location>
        <begin position="6"/>
        <end position="70"/>
    </location>
</feature>
<dbReference type="SUPFAM" id="SSF53613">
    <property type="entry name" value="Ribokinase-like"/>
    <property type="match status" value="1"/>
</dbReference>
<feature type="non-terminal residue" evidence="5">
    <location>
        <position position="1"/>
    </location>
</feature>
<gene>
    <name evidence="5" type="ORF">TanjilG_20092</name>
</gene>
<dbReference type="PANTHER" id="PTHR43085:SF7">
    <property type="entry name" value="FRUCTOKINASE-7-RELATED"/>
    <property type="match status" value="1"/>
</dbReference>
<dbReference type="Pfam" id="PF00294">
    <property type="entry name" value="PfkB"/>
    <property type="match status" value="1"/>
</dbReference>
<dbReference type="GO" id="GO:0008865">
    <property type="term" value="F:fructokinase activity"/>
    <property type="evidence" value="ECO:0007669"/>
    <property type="project" value="TreeGrafter"/>
</dbReference>
<protein>
    <recommendedName>
        <fullName evidence="4">Carbohydrate kinase PfkB domain-containing protein</fullName>
    </recommendedName>
</protein>
<sequence>EFRGRVAGIKVKTVDTTGDGDAFVSGFFYSIASDRSIFQDEKRLRKALYFANVCGAITVSDRGAIPALPTKEDVLQFLIEVAAILKN</sequence>
<dbReference type="STRING" id="3871.A0A4P1RC37"/>
<evidence type="ECO:0000256" key="1">
    <source>
        <dbReference type="ARBA" id="ARBA00010688"/>
    </source>
</evidence>
<keyword evidence="3" id="KW-0418">Kinase</keyword>
<reference evidence="5 6" key="1">
    <citation type="journal article" date="2017" name="Plant Biotechnol. J.">
        <title>A comprehensive draft genome sequence for lupin (Lupinus angustifolius), an emerging health food: insights into plant-microbe interactions and legume evolution.</title>
        <authorList>
            <person name="Hane J.K."/>
            <person name="Ming Y."/>
            <person name="Kamphuis L.G."/>
            <person name="Nelson M.N."/>
            <person name="Garg G."/>
            <person name="Atkins C.A."/>
            <person name="Bayer P.E."/>
            <person name="Bravo A."/>
            <person name="Bringans S."/>
            <person name="Cannon S."/>
            <person name="Edwards D."/>
            <person name="Foley R."/>
            <person name="Gao L.L."/>
            <person name="Harrison M.J."/>
            <person name="Huang W."/>
            <person name="Hurgobin B."/>
            <person name="Li S."/>
            <person name="Liu C.W."/>
            <person name="McGrath A."/>
            <person name="Morahan G."/>
            <person name="Murray J."/>
            <person name="Weller J."/>
            <person name="Jian J."/>
            <person name="Singh K.B."/>
        </authorList>
    </citation>
    <scope>NUCLEOTIDE SEQUENCE [LARGE SCALE GENOMIC DNA]</scope>
    <source>
        <strain evidence="6">cv. Tanjil</strain>
        <tissue evidence="5">Whole plant</tissue>
    </source>
</reference>
<accession>A0A4P1RC37</accession>
<evidence type="ECO:0000313" key="6">
    <source>
        <dbReference type="Proteomes" id="UP000188354"/>
    </source>
</evidence>
<evidence type="ECO:0000256" key="2">
    <source>
        <dbReference type="ARBA" id="ARBA00022679"/>
    </source>
</evidence>
<name>A0A4P1RC37_LUPAN</name>
<dbReference type="Gramene" id="OIW07991">
    <property type="protein sequence ID" value="OIW07991"/>
    <property type="gene ID" value="TanjilG_20092"/>
</dbReference>
<evidence type="ECO:0000256" key="3">
    <source>
        <dbReference type="ARBA" id="ARBA00022777"/>
    </source>
</evidence>
<dbReference type="Proteomes" id="UP000188354">
    <property type="component" value="Chromosome LG07"/>
</dbReference>
<dbReference type="PANTHER" id="PTHR43085">
    <property type="entry name" value="HEXOKINASE FAMILY MEMBER"/>
    <property type="match status" value="1"/>
</dbReference>
<proteinExistence type="inferred from homology"/>